<protein>
    <submittedName>
        <fullName evidence="2">Uncharacterized protein</fullName>
    </submittedName>
</protein>
<dbReference type="InterPro" id="IPR046578">
    <property type="entry name" value="DUF6638"/>
</dbReference>
<sequence>MMRLVTRGLMFGNLFEVRAPALVARYNRALEHLTGKRTELEEFHIDISGYSPEIGDEFNDEFYLNPDGFNRKFILLSIDQKKCPLLNVRLSMSQDILRSYIEQNEEQLFVLTARDAVVGELINSVYSVDSPSDLFTIRTIEVEADTIGSDVEASEELSEKIEQFMKHKDGWWDDVLIAEMIELSKRTGNILRDPIHLARQTFEQKSFYTSHFGGIYLFRDVQEPGIINVNGAHDLTDLSLEYNCSLDNHYEIAAFLKINDLVEQITNTTLMTNSLAVLQQKMDFLVIDAAASNDEDLSNVSRRDLRDLRRKHRQDLPEAYHSLEKLMKSIIAGQQHFDLKPHDPAYFYLLRSKNHANKRLVNMLLSQLTPLDFRQLFICHKDAFYSAYRSWSDAKKSYVARFLEEEYILDKSGARMQLFGPEPAMEENEPEIEPAIWQGPWGPASMEQ</sequence>
<evidence type="ECO:0000313" key="2">
    <source>
        <dbReference type="EMBL" id="SNZ06839.1"/>
    </source>
</evidence>
<reference evidence="2 3" key="1">
    <citation type="submission" date="2017-09" db="EMBL/GenBank/DDBJ databases">
        <authorList>
            <person name="Ehlers B."/>
            <person name="Leendertz F.H."/>
        </authorList>
    </citation>
    <scope>NUCLEOTIDE SEQUENCE [LARGE SCALE GENOMIC DNA]</scope>
    <source>
        <strain evidence="2 3">DSM 18289</strain>
    </source>
</reference>
<dbReference type="OrthoDB" id="8430253at2"/>
<name>A0A285NBP0_9HYPH</name>
<proteinExistence type="predicted"/>
<evidence type="ECO:0000313" key="3">
    <source>
        <dbReference type="Proteomes" id="UP000219439"/>
    </source>
</evidence>
<dbReference type="AlphaFoldDB" id="A0A285NBP0"/>
<gene>
    <name evidence="2" type="ORF">SAMN06265368_0555</name>
</gene>
<accession>A0A285NBP0</accession>
<evidence type="ECO:0000256" key="1">
    <source>
        <dbReference type="SAM" id="MobiDB-lite"/>
    </source>
</evidence>
<dbReference type="RefSeq" id="WP_097151869.1">
    <property type="nucleotide sequence ID" value="NZ_OBEL01000001.1"/>
</dbReference>
<dbReference type="Pfam" id="PF20343">
    <property type="entry name" value="DUF6638"/>
    <property type="match status" value="1"/>
</dbReference>
<organism evidence="2 3">
    <name type="scientific">Cohaesibacter gelatinilyticus</name>
    <dbReference type="NCBI Taxonomy" id="372072"/>
    <lineage>
        <taxon>Bacteria</taxon>
        <taxon>Pseudomonadati</taxon>
        <taxon>Pseudomonadota</taxon>
        <taxon>Alphaproteobacteria</taxon>
        <taxon>Hyphomicrobiales</taxon>
        <taxon>Cohaesibacteraceae</taxon>
    </lineage>
</organism>
<dbReference type="EMBL" id="OBEL01000001">
    <property type="protein sequence ID" value="SNZ06839.1"/>
    <property type="molecule type" value="Genomic_DNA"/>
</dbReference>
<feature type="region of interest" description="Disordered" evidence="1">
    <location>
        <begin position="427"/>
        <end position="448"/>
    </location>
</feature>
<keyword evidence="3" id="KW-1185">Reference proteome</keyword>
<dbReference type="Proteomes" id="UP000219439">
    <property type="component" value="Unassembled WGS sequence"/>
</dbReference>